<dbReference type="EMBL" id="LJCO01000085">
    <property type="protein sequence ID" value="KPV42058.1"/>
    <property type="molecule type" value="Genomic_DNA"/>
</dbReference>
<keyword evidence="1" id="KW-0812">Transmembrane</keyword>
<name>A0A0P9C9Z2_9BACL</name>
<feature type="transmembrane region" description="Helical" evidence="1">
    <location>
        <begin position="51"/>
        <end position="68"/>
    </location>
</feature>
<feature type="transmembrane region" description="Helical" evidence="1">
    <location>
        <begin position="80"/>
        <end position="98"/>
    </location>
</feature>
<accession>A0A0P9C9Z2</accession>
<organism evidence="2 3">
    <name type="scientific">Alicyclobacillus ferrooxydans</name>
    <dbReference type="NCBI Taxonomy" id="471514"/>
    <lineage>
        <taxon>Bacteria</taxon>
        <taxon>Bacillati</taxon>
        <taxon>Bacillota</taxon>
        <taxon>Bacilli</taxon>
        <taxon>Bacillales</taxon>
        <taxon>Alicyclobacillaceae</taxon>
        <taxon>Alicyclobacillus</taxon>
    </lineage>
</organism>
<keyword evidence="1" id="KW-1133">Transmembrane helix</keyword>
<evidence type="ECO:0000313" key="3">
    <source>
        <dbReference type="Proteomes" id="UP000050482"/>
    </source>
</evidence>
<keyword evidence="3" id="KW-1185">Reference proteome</keyword>
<gene>
    <name evidence="2" type="ORF">AN477_20050</name>
</gene>
<keyword evidence="1" id="KW-0472">Membrane</keyword>
<protein>
    <submittedName>
        <fullName evidence="2">Uncharacterized protein</fullName>
    </submittedName>
</protein>
<evidence type="ECO:0000256" key="1">
    <source>
        <dbReference type="SAM" id="Phobius"/>
    </source>
</evidence>
<dbReference type="AlphaFoldDB" id="A0A0P9C9Z2"/>
<proteinExistence type="predicted"/>
<sequence length="116" mass="13340">MAVAEERLSATPLYFHVCIMKHRYLGEGAKQKMNDKVLQAAIRGEESARHGLFTFLLLLTLVNLDIMARKTKKEQERATQTWVAWGVIFVLLAFFFITPEQELIQSMLGNQSQQVR</sequence>
<dbReference type="STRING" id="471514.AN477_20050"/>
<evidence type="ECO:0000313" key="2">
    <source>
        <dbReference type="EMBL" id="KPV42058.1"/>
    </source>
</evidence>
<comment type="caution">
    <text evidence="2">The sequence shown here is derived from an EMBL/GenBank/DDBJ whole genome shotgun (WGS) entry which is preliminary data.</text>
</comment>
<dbReference type="Proteomes" id="UP000050482">
    <property type="component" value="Unassembled WGS sequence"/>
</dbReference>
<reference evidence="2 3" key="1">
    <citation type="submission" date="2015-09" db="EMBL/GenBank/DDBJ databases">
        <title>Draft genome sequence of Alicyclobacillus ferrooxydans DSM 22381.</title>
        <authorList>
            <person name="Hemp J."/>
        </authorList>
    </citation>
    <scope>NUCLEOTIDE SEQUENCE [LARGE SCALE GENOMIC DNA]</scope>
    <source>
        <strain evidence="2 3">TC-34</strain>
    </source>
</reference>
<dbReference type="PATRIC" id="fig|471514.4.peg.1115"/>